<feature type="region of interest" description="Disordered" evidence="1">
    <location>
        <begin position="957"/>
        <end position="1000"/>
    </location>
</feature>
<accession>A0AAV4ECB4</accession>
<feature type="compositionally biased region" description="Basic and acidic residues" evidence="1">
    <location>
        <begin position="1358"/>
        <end position="1371"/>
    </location>
</feature>
<feature type="region of interest" description="Disordered" evidence="1">
    <location>
        <begin position="1212"/>
        <end position="1250"/>
    </location>
</feature>
<feature type="compositionally biased region" description="Basic and acidic residues" evidence="1">
    <location>
        <begin position="626"/>
        <end position="635"/>
    </location>
</feature>
<protein>
    <submittedName>
        <fullName evidence="2">Uncharacterized protein</fullName>
    </submittedName>
</protein>
<gene>
    <name evidence="2" type="ORF">ElyMa_005358100</name>
</gene>
<organism evidence="2 3">
    <name type="scientific">Elysia marginata</name>
    <dbReference type="NCBI Taxonomy" id="1093978"/>
    <lineage>
        <taxon>Eukaryota</taxon>
        <taxon>Metazoa</taxon>
        <taxon>Spiralia</taxon>
        <taxon>Lophotrochozoa</taxon>
        <taxon>Mollusca</taxon>
        <taxon>Gastropoda</taxon>
        <taxon>Heterobranchia</taxon>
        <taxon>Euthyneura</taxon>
        <taxon>Panpulmonata</taxon>
        <taxon>Sacoglossa</taxon>
        <taxon>Placobranchoidea</taxon>
        <taxon>Plakobranchidae</taxon>
        <taxon>Elysia</taxon>
    </lineage>
</organism>
<reference evidence="2 3" key="1">
    <citation type="journal article" date="2021" name="Elife">
        <title>Chloroplast acquisition without the gene transfer in kleptoplastic sea slugs, Plakobranchus ocellatus.</title>
        <authorList>
            <person name="Maeda T."/>
            <person name="Takahashi S."/>
            <person name="Yoshida T."/>
            <person name="Shimamura S."/>
            <person name="Takaki Y."/>
            <person name="Nagai Y."/>
            <person name="Toyoda A."/>
            <person name="Suzuki Y."/>
            <person name="Arimoto A."/>
            <person name="Ishii H."/>
            <person name="Satoh N."/>
            <person name="Nishiyama T."/>
            <person name="Hasebe M."/>
            <person name="Maruyama T."/>
            <person name="Minagawa J."/>
            <person name="Obokata J."/>
            <person name="Shigenobu S."/>
        </authorList>
    </citation>
    <scope>NUCLEOTIDE SEQUENCE [LARGE SCALE GENOMIC DNA]</scope>
</reference>
<feature type="compositionally biased region" description="Basic residues" evidence="1">
    <location>
        <begin position="1336"/>
        <end position="1357"/>
    </location>
</feature>
<feature type="compositionally biased region" description="Polar residues" evidence="1">
    <location>
        <begin position="740"/>
        <end position="753"/>
    </location>
</feature>
<feature type="region of interest" description="Disordered" evidence="1">
    <location>
        <begin position="556"/>
        <end position="641"/>
    </location>
</feature>
<evidence type="ECO:0000313" key="3">
    <source>
        <dbReference type="Proteomes" id="UP000762676"/>
    </source>
</evidence>
<dbReference type="EMBL" id="BMAT01010675">
    <property type="protein sequence ID" value="GFR58337.1"/>
    <property type="molecule type" value="Genomic_DNA"/>
</dbReference>
<feature type="compositionally biased region" description="Pro residues" evidence="1">
    <location>
        <begin position="1311"/>
        <end position="1321"/>
    </location>
</feature>
<feature type="region of interest" description="Disordered" evidence="1">
    <location>
        <begin position="1404"/>
        <end position="1429"/>
    </location>
</feature>
<sequence length="1719" mass="190172">MSCVKRDAPKYKPRHLTPSSPYSKNISLFRSTTGHDYFDDASLTDLYLQRYGISRSLPSSSSPNAQCKLQEKYASPCKTHISLGYLGQRGGHQLISEPSQTDSANPPRFIRQAWTPLSTYDCINDRIGSNILSAKFEGEFERCNLRKSTPNTHGKVFQDDHSNVNCVHGFNQHYENYLKPPLADINSRSCLNQDQRSGMFDSYNTRRTATRHPRIIDRELAEHSPRHHNTCLGLPNADLRSPNHMRRYSSTSNLGKYKATSLFQSGAVNRIMMHPTPSQRCTGMPSDCYRNPTVYDTLCERLELPSRSKSCDNRPTPEYVANLDVSCPTFRRYRPGIGRPNRQTNIDLPTCSVTARRRPMSASTGLTGEIFNKVNACKSMLNMCRTVQQKSRSQIDCLAGSAENKIKESLSFLEPRSNYPSLLNCEHKSSMARRNLNPIGQKTRNYVLNNIVQTNKKTLMKKSRNTQNDCINYLPPKNTSSTITTERHLKQNIATNSKVPACKLMCGTDSVSFDSQKLGKFCKNRPALSARATSCGVSSTVPHPVRGSWSEIVHVTTANGNSGNPKQPSNETSNACCNTKPRRNASSKTPLRQEATSKSSPRKDFRCLKTTTRTENNRKALPSRTQRGDCGDKTPRAGPLKPVLKDKTCARLLGKDRRDLTEKKTLKKDKDVKYQKIRGVSQEKKCIGSRSNERKKLPEDNSKTPRFKVTIKDRPAMDCDCKRIAAGRARPDVKIETESGTDFSSKCSRFQNKSRGKVEKRNGKGDAAKDEKAIIKRIDSAKQFKNVKTDAKNTTEADKVNQIQGQAKVTKVGQSPPSVSADASNMVPVAHQGKTETDKCTLSATSPFYISEGARCMDKKHVQHLECWKRSCMPYTARHSTFYTRPGSCPSWFRGDRYYGPFSTACRTRQCLGGETSPTPQPETDVDGRIALTPQARKYEAAAPTSSGTGMFRAAKADVQQEPFRPTAANSERSAAAYHTTEGYGETSHSALTVGRSGADRTKEDEIDIANDGDWPADAPDVDSVAKVATLASVNDDKSSLENPAKIDFEELESTNGPVFKGGSSPAFSGKKDRSQEGSNVDGFKYKRKHYESTGAPNVSITGKTPAGTDLDELYNSRFNVVTTRSTATNASLTSDNFFSRRVSNVAIRAQNAAQTGKTPLGSNVDGLYSRRLSYGTDVDLNAKFLDYVLAEGSDVDGFRYGKALVAKSSNISEASSVRRDENVPNQEENEAETSPAAAASDVVTSSENIRESIEKTENFFVEDCLMTANPGESVDPRKSMLADSQSRGSKNELGGVTKEPHIPSTTSSPSPTPTRTPTPAPGHRRDHRTSQFLSGRRKAPSKSRHHSQSMQRLRKSFRSDSEFDNRHSIDAQRTSGEIFQGQSDVYTPIKSLLEKLAVRYSPAQSEKDSARASFIGSDSSHGDGKGLRKVSSRAIKLTAIKTEQQRVRNVDNTGLNSSTGKKRLFNRTRQLAQRSSVVRDSTRVPSGKSLTEIDKMISKQVDFKTPDASSVVDDAKTANQKQKDLAVEQVLSTRRFEQAVEKKLDEALPADSEKRISAVKPDKPIFTATTTSIAREHTRTSEANIISNETGKSLQAALDFKEEEKTVGKMGKTQKTTTSKETDHEGNFSSRKSAPTIYVCPPSVRINLEAVLKKGGPSSIHRIVQGETKRKREEAITYAQRVYDGSLVDAVYGQLRRQAMRAALKQDKLASRLSSILI</sequence>
<feature type="region of interest" description="Disordered" evidence="1">
    <location>
        <begin position="1269"/>
        <end position="1377"/>
    </location>
</feature>
<evidence type="ECO:0000313" key="2">
    <source>
        <dbReference type="EMBL" id="GFR58337.1"/>
    </source>
</evidence>
<name>A0AAV4ECB4_9GAST</name>
<feature type="compositionally biased region" description="Polar residues" evidence="1">
    <location>
        <begin position="586"/>
        <end position="599"/>
    </location>
</feature>
<comment type="caution">
    <text evidence="2">The sequence shown here is derived from an EMBL/GenBank/DDBJ whole genome shotgun (WGS) entry which is preliminary data.</text>
</comment>
<feature type="region of interest" description="Disordered" evidence="1">
    <location>
        <begin position="1605"/>
        <end position="1635"/>
    </location>
</feature>
<feature type="region of interest" description="Disordered" evidence="1">
    <location>
        <begin position="1056"/>
        <end position="1082"/>
    </location>
</feature>
<feature type="compositionally biased region" description="Basic and acidic residues" evidence="1">
    <location>
        <begin position="756"/>
        <end position="768"/>
    </location>
</feature>
<feature type="region of interest" description="Disordered" evidence="1">
    <location>
        <begin position="740"/>
        <end position="768"/>
    </location>
</feature>
<keyword evidence="3" id="KW-1185">Reference proteome</keyword>
<evidence type="ECO:0000256" key="1">
    <source>
        <dbReference type="SAM" id="MobiDB-lite"/>
    </source>
</evidence>
<feature type="region of interest" description="Disordered" evidence="1">
    <location>
        <begin position="683"/>
        <end position="702"/>
    </location>
</feature>
<feature type="compositionally biased region" description="Polar residues" evidence="1">
    <location>
        <begin position="556"/>
        <end position="577"/>
    </location>
</feature>
<dbReference type="Proteomes" id="UP000762676">
    <property type="component" value="Unassembled WGS sequence"/>
</dbReference>
<proteinExistence type="predicted"/>